<proteinExistence type="predicted"/>
<evidence type="ECO:0000256" key="1">
    <source>
        <dbReference type="SAM" id="Coils"/>
    </source>
</evidence>
<evidence type="ECO:0000313" key="2">
    <source>
        <dbReference type="EMBL" id="EFX91945.1"/>
    </source>
</evidence>
<reference evidence="2 3" key="1">
    <citation type="submission" date="2011-01" db="EMBL/GenBank/DDBJ databases">
        <authorList>
            <person name="Muzny D."/>
            <person name="Qin X."/>
            <person name="Deng J."/>
            <person name="Jiang H."/>
            <person name="Liu Y."/>
            <person name="Qu J."/>
            <person name="Song X.-Z."/>
            <person name="Zhang L."/>
            <person name="Thornton R."/>
            <person name="Coyle M."/>
            <person name="Francisco L."/>
            <person name="Jackson L."/>
            <person name="Javaid M."/>
            <person name="Korchina V."/>
            <person name="Kovar C."/>
            <person name="Mata R."/>
            <person name="Mathew T."/>
            <person name="Ngo R."/>
            <person name="Nguyen L."/>
            <person name="Nguyen N."/>
            <person name="Okwuonu G."/>
            <person name="Ongeri F."/>
            <person name="Pham C."/>
            <person name="Simmons D."/>
            <person name="Wilczek-Boney K."/>
            <person name="Hale W."/>
            <person name="Jakkamsetti A."/>
            <person name="Pham P."/>
            <person name="Ruth R."/>
            <person name="San Lucas F."/>
            <person name="Warren J."/>
            <person name="Zhang J."/>
            <person name="Zhao Z."/>
            <person name="Zhou C."/>
            <person name="Zhu D."/>
            <person name="Lee S."/>
            <person name="Bess C."/>
            <person name="Blankenburg K."/>
            <person name="Forbes L."/>
            <person name="Fu Q."/>
            <person name="Gubbala S."/>
            <person name="Hirani K."/>
            <person name="Jayaseelan J.C."/>
            <person name="Lara F."/>
            <person name="Munidasa M."/>
            <person name="Palculict T."/>
            <person name="Patil S."/>
            <person name="Pu L.-L."/>
            <person name="Saada N."/>
            <person name="Tang L."/>
            <person name="Weissenberger G."/>
            <person name="Zhu Y."/>
            <person name="Hemphill L."/>
            <person name="Shang Y."/>
            <person name="Youmans B."/>
            <person name="Ayvaz T."/>
            <person name="Ross M."/>
            <person name="Santibanez J."/>
            <person name="Aqrawi P."/>
            <person name="Gross S."/>
            <person name="Joshi V."/>
            <person name="Fowler G."/>
            <person name="Nazareth L."/>
            <person name="Reid J."/>
            <person name="Worley K."/>
            <person name="Petrosino J."/>
            <person name="Highlander S."/>
            <person name="Gibbs R."/>
        </authorList>
    </citation>
    <scope>NUCLEOTIDE SEQUENCE [LARGE SCALE GENOMIC DNA]</scope>
    <source>
        <strain evidence="2 3">ATCC 25976</strain>
    </source>
</reference>
<keyword evidence="3" id="KW-1185">Reference proteome</keyword>
<keyword evidence="1" id="KW-0175">Coiled coil</keyword>
<dbReference type="HOGENOM" id="CLU_1615506_0_0_6"/>
<dbReference type="RefSeq" id="WP_005622601.1">
    <property type="nucleotide sequence ID" value="NZ_GL831080.1"/>
</dbReference>
<comment type="caution">
    <text evidence="2">The sequence shown here is derived from an EMBL/GenBank/DDBJ whole genome shotgun (WGS) entry which is preliminary data.</text>
</comment>
<dbReference type="Proteomes" id="UP000005467">
    <property type="component" value="Unassembled WGS sequence"/>
</dbReference>
<name>E8KGN7_9PAST</name>
<evidence type="ECO:0000313" key="3">
    <source>
        <dbReference type="Proteomes" id="UP000005467"/>
    </source>
</evidence>
<sequence length="164" mass="19193">MGNKIYFSQIQAKIDRLQRERTQVLEHLELVERKIQKLNDALKVMEDETLTDEYDTEVYSYRTYKHRFRGKLRPMVLAVLKAQPDYYFTVNEITEIVLIKDGQDPIVRPKHTVSVRGALISCDKHCICTVSSSCFSFSFNRRSTNSCFSNFCAIIKIPIELKFQ</sequence>
<gene>
    <name evidence="2" type="ORF">HMPREF0027_1004</name>
</gene>
<organism evidence="2 3">
    <name type="scientific">Actinobacillus ureae ATCC 25976</name>
    <dbReference type="NCBI Taxonomy" id="887324"/>
    <lineage>
        <taxon>Bacteria</taxon>
        <taxon>Pseudomonadati</taxon>
        <taxon>Pseudomonadota</taxon>
        <taxon>Gammaproteobacteria</taxon>
        <taxon>Pasteurellales</taxon>
        <taxon>Pasteurellaceae</taxon>
        <taxon>Actinobacillus</taxon>
    </lineage>
</organism>
<feature type="coiled-coil region" evidence="1">
    <location>
        <begin position="14"/>
        <end position="48"/>
    </location>
</feature>
<dbReference type="EMBL" id="AEVG01000066">
    <property type="protein sequence ID" value="EFX91945.1"/>
    <property type="molecule type" value="Genomic_DNA"/>
</dbReference>
<dbReference type="AlphaFoldDB" id="E8KGN7"/>
<accession>E8KGN7</accession>
<protein>
    <submittedName>
        <fullName evidence="2">Uncharacterized protein</fullName>
    </submittedName>
</protein>